<dbReference type="Proteomes" id="UP000193087">
    <property type="component" value="Unassembled WGS sequence"/>
</dbReference>
<dbReference type="GO" id="GO:0005737">
    <property type="term" value="C:cytoplasm"/>
    <property type="evidence" value="ECO:0007669"/>
    <property type="project" value="TreeGrafter"/>
</dbReference>
<evidence type="ECO:0000259" key="13">
    <source>
        <dbReference type="Pfam" id="PF01370"/>
    </source>
</evidence>
<dbReference type="RefSeq" id="WP_085248369.1">
    <property type="nucleotide sequence ID" value="NZ_CAJMWJ010000001.1"/>
</dbReference>
<dbReference type="OrthoDB" id="9801785at2"/>
<evidence type="ECO:0000256" key="8">
    <source>
        <dbReference type="ARBA" id="ARBA00023034"/>
    </source>
</evidence>
<dbReference type="EMBL" id="LQPQ01000003">
    <property type="protein sequence ID" value="ORW87649.1"/>
    <property type="molecule type" value="Genomic_DNA"/>
</dbReference>
<dbReference type="Gene3D" id="3.40.50.720">
    <property type="entry name" value="NAD(P)-binding Rossmann-like Domain"/>
    <property type="match status" value="1"/>
</dbReference>
<dbReference type="AlphaFoldDB" id="A0A1X2DIY4"/>
<reference evidence="14 15" key="1">
    <citation type="submission" date="2016-01" db="EMBL/GenBank/DDBJ databases">
        <title>The new phylogeny of the genus Mycobacterium.</title>
        <authorList>
            <person name="Tarcisio F."/>
            <person name="Conor M."/>
            <person name="Antonella G."/>
            <person name="Elisabetta G."/>
            <person name="Giulia F.S."/>
            <person name="Sara T."/>
            <person name="Anna F."/>
            <person name="Clotilde B."/>
            <person name="Roberto B."/>
            <person name="Veronica D.S."/>
            <person name="Fabio R."/>
            <person name="Monica P."/>
            <person name="Olivier J."/>
            <person name="Enrico T."/>
            <person name="Nicola S."/>
        </authorList>
    </citation>
    <scope>NUCLEOTIDE SEQUENCE [LARGE SCALE GENOMIC DNA]</scope>
    <source>
        <strain evidence="14 15">DSM 45176</strain>
    </source>
</reference>
<evidence type="ECO:0000313" key="14">
    <source>
        <dbReference type="EMBL" id="ORW87649.1"/>
    </source>
</evidence>
<evidence type="ECO:0000256" key="4">
    <source>
        <dbReference type="ARBA" id="ARBA00022793"/>
    </source>
</evidence>
<evidence type="ECO:0000256" key="6">
    <source>
        <dbReference type="ARBA" id="ARBA00022989"/>
    </source>
</evidence>
<dbReference type="GO" id="GO:0042732">
    <property type="term" value="P:D-xylose metabolic process"/>
    <property type="evidence" value="ECO:0007669"/>
    <property type="project" value="InterPro"/>
</dbReference>
<evidence type="ECO:0000256" key="10">
    <source>
        <dbReference type="ARBA" id="ARBA00023180"/>
    </source>
</evidence>
<keyword evidence="5" id="KW-0735">Signal-anchor</keyword>
<comment type="caution">
    <text evidence="14">The sequence shown here is derived from an EMBL/GenBank/DDBJ whole genome shotgun (WGS) entry which is preliminary data.</text>
</comment>
<evidence type="ECO:0000256" key="7">
    <source>
        <dbReference type="ARBA" id="ARBA00023027"/>
    </source>
</evidence>
<dbReference type="GO" id="GO:0048040">
    <property type="term" value="F:UDP-glucuronate decarboxylase activity"/>
    <property type="evidence" value="ECO:0007669"/>
    <property type="project" value="TreeGrafter"/>
</dbReference>
<keyword evidence="15" id="KW-1185">Reference proteome</keyword>
<proteinExistence type="predicted"/>
<evidence type="ECO:0000256" key="2">
    <source>
        <dbReference type="ARBA" id="ARBA00004323"/>
    </source>
</evidence>
<organism evidence="14 15">
    <name type="scientific">Mycobacterium riyadhense</name>
    <dbReference type="NCBI Taxonomy" id="486698"/>
    <lineage>
        <taxon>Bacteria</taxon>
        <taxon>Bacillati</taxon>
        <taxon>Actinomycetota</taxon>
        <taxon>Actinomycetes</taxon>
        <taxon>Mycobacteriales</taxon>
        <taxon>Mycobacteriaceae</taxon>
        <taxon>Mycobacterium</taxon>
    </lineage>
</organism>
<keyword evidence="10" id="KW-0325">Glycoprotein</keyword>
<evidence type="ECO:0000256" key="12">
    <source>
        <dbReference type="ARBA" id="ARBA00037859"/>
    </source>
</evidence>
<dbReference type="SUPFAM" id="SSF51735">
    <property type="entry name" value="NAD(P)-binding Rossmann-fold domains"/>
    <property type="match status" value="1"/>
</dbReference>
<keyword evidence="7" id="KW-0520">NAD</keyword>
<evidence type="ECO:0000256" key="1">
    <source>
        <dbReference type="ARBA" id="ARBA00001911"/>
    </source>
</evidence>
<feature type="domain" description="NAD-dependent epimerase/dehydratase" evidence="13">
    <location>
        <begin position="12"/>
        <end position="236"/>
    </location>
</feature>
<dbReference type="GeneID" id="93492931"/>
<keyword evidence="4" id="KW-0210">Decarboxylase</keyword>
<evidence type="ECO:0000256" key="5">
    <source>
        <dbReference type="ARBA" id="ARBA00022968"/>
    </source>
</evidence>
<comment type="subcellular location">
    <subcellularLocation>
        <location evidence="2">Golgi apparatus membrane</location>
        <topology evidence="2">Single-pass type II membrane protein</topology>
    </subcellularLocation>
    <subcellularLocation>
        <location evidence="12">Golgi apparatus</location>
        <location evidence="12">Golgi stack membrane</location>
    </subcellularLocation>
</comment>
<dbReference type="GO" id="GO:0070403">
    <property type="term" value="F:NAD+ binding"/>
    <property type="evidence" value="ECO:0007669"/>
    <property type="project" value="InterPro"/>
</dbReference>
<dbReference type="STRING" id="486698.AWC22_08455"/>
<dbReference type="InterPro" id="IPR044516">
    <property type="entry name" value="UXS-like"/>
</dbReference>
<keyword evidence="6" id="KW-1133">Transmembrane helix</keyword>
<comment type="cofactor">
    <cofactor evidence="1">
        <name>NAD(+)</name>
        <dbReference type="ChEBI" id="CHEBI:57540"/>
    </cofactor>
</comment>
<dbReference type="InterPro" id="IPR001509">
    <property type="entry name" value="Epimerase_deHydtase"/>
</dbReference>
<dbReference type="Pfam" id="PF01370">
    <property type="entry name" value="Epimerase"/>
    <property type="match status" value="1"/>
</dbReference>
<dbReference type="InterPro" id="IPR036291">
    <property type="entry name" value="NAD(P)-bd_dom_sf"/>
</dbReference>
<keyword evidence="9" id="KW-0472">Membrane</keyword>
<evidence type="ECO:0000256" key="11">
    <source>
        <dbReference type="ARBA" id="ARBA00023239"/>
    </source>
</evidence>
<evidence type="ECO:0000256" key="9">
    <source>
        <dbReference type="ARBA" id="ARBA00023136"/>
    </source>
</evidence>
<accession>A0A1X2DIY4</accession>
<keyword evidence="11" id="KW-0456">Lyase</keyword>
<sequence>MSKAESTNRRAVVTGGAGFLGSHLVDALVLDSWQVVVIDDLSTGSPQNLTKHLGRPYLEMMVTNVCCDWTVEGPVDLILNFACAASPPQYLKRPIETLHAGSVGTQNVIDLALEKGARLVHASTSEVYGDPLMHPQSEDYWGNVNPIGPRSVYDESKRYAEALIAAYVRAYGLDGGIVRIFNTYGPRLRPGDGRVVSNFVWQALSSASLTIYGDGEQTRSFCYVDDMTQGILDFARLSGELGPVNLGNQEETTIAELATLVCDITGIGASVVHRPLPIDDPTQRCPELSRARELLNWSPEIGLREGLSRTLDWFQSSVRIAK</sequence>
<dbReference type="PANTHER" id="PTHR43078">
    <property type="entry name" value="UDP-GLUCURONIC ACID DECARBOXYLASE-RELATED"/>
    <property type="match status" value="1"/>
</dbReference>
<keyword evidence="8" id="KW-0333">Golgi apparatus</keyword>
<gene>
    <name evidence="14" type="ORF">AWC22_08455</name>
</gene>
<dbReference type="PANTHER" id="PTHR43078:SF6">
    <property type="entry name" value="UDP-GLUCURONIC ACID DECARBOXYLASE 1"/>
    <property type="match status" value="1"/>
</dbReference>
<name>A0A1X2DIY4_9MYCO</name>
<protein>
    <submittedName>
        <fullName evidence="14">Epimerase</fullName>
    </submittedName>
</protein>
<evidence type="ECO:0000256" key="3">
    <source>
        <dbReference type="ARBA" id="ARBA00022692"/>
    </source>
</evidence>
<evidence type="ECO:0000313" key="15">
    <source>
        <dbReference type="Proteomes" id="UP000193087"/>
    </source>
</evidence>
<dbReference type="FunFam" id="3.40.50.720:FF:000065">
    <property type="entry name" value="UDP-glucuronic acid decarboxylase 1"/>
    <property type="match status" value="1"/>
</dbReference>
<keyword evidence="3" id="KW-0812">Transmembrane</keyword>